<reference evidence="3" key="1">
    <citation type="submission" date="2020-09" db="EMBL/GenBank/DDBJ databases">
        <authorList>
            <person name="Yoon J.-W."/>
        </authorList>
    </citation>
    <scope>NUCLEOTIDE SEQUENCE</scope>
    <source>
        <strain evidence="3">KMU-158</strain>
    </source>
</reference>
<evidence type="ECO:0000256" key="2">
    <source>
        <dbReference type="SAM" id="Phobius"/>
    </source>
</evidence>
<keyword evidence="2" id="KW-1133">Transmembrane helix</keyword>
<name>A0A927GWA0_9GAMM</name>
<evidence type="ECO:0000313" key="3">
    <source>
        <dbReference type="EMBL" id="MBD2858214.1"/>
    </source>
</evidence>
<dbReference type="EMBL" id="JACXLD010000002">
    <property type="protein sequence ID" value="MBD2858214.1"/>
    <property type="molecule type" value="Genomic_DNA"/>
</dbReference>
<evidence type="ECO:0000256" key="1">
    <source>
        <dbReference type="SAM" id="MobiDB-lite"/>
    </source>
</evidence>
<sequence>MEQDSLRALSTLLIFLAFIGLTFKVYRRSSSEYDDAANLPFADENRPHSGKHARNGEHND</sequence>
<dbReference type="RefSeq" id="WP_190762852.1">
    <property type="nucleotide sequence ID" value="NZ_JACXLD010000002.1"/>
</dbReference>
<organism evidence="3 4">
    <name type="scientific">Spongiibacter pelagi</name>
    <dbReference type="NCBI Taxonomy" id="2760804"/>
    <lineage>
        <taxon>Bacteria</taxon>
        <taxon>Pseudomonadati</taxon>
        <taxon>Pseudomonadota</taxon>
        <taxon>Gammaproteobacteria</taxon>
        <taxon>Cellvibrionales</taxon>
        <taxon>Spongiibacteraceae</taxon>
        <taxon>Spongiibacter</taxon>
    </lineage>
</organism>
<feature type="transmembrane region" description="Helical" evidence="2">
    <location>
        <begin position="6"/>
        <end position="26"/>
    </location>
</feature>
<gene>
    <name evidence="3" type="ORF">IB286_04270</name>
</gene>
<dbReference type="AlphaFoldDB" id="A0A927GWA0"/>
<proteinExistence type="predicted"/>
<protein>
    <submittedName>
        <fullName evidence="3">CcoQ/FixQ family Cbb3-type cytochrome c oxidase assembly chaperone</fullName>
    </submittedName>
</protein>
<evidence type="ECO:0000313" key="4">
    <source>
        <dbReference type="Proteomes" id="UP000610558"/>
    </source>
</evidence>
<accession>A0A927GWA0</accession>
<keyword evidence="4" id="KW-1185">Reference proteome</keyword>
<feature type="region of interest" description="Disordered" evidence="1">
    <location>
        <begin position="37"/>
        <end position="60"/>
    </location>
</feature>
<dbReference type="Proteomes" id="UP000610558">
    <property type="component" value="Unassembled WGS sequence"/>
</dbReference>
<keyword evidence="2" id="KW-0812">Transmembrane</keyword>
<keyword evidence="2" id="KW-0472">Membrane</keyword>
<comment type="caution">
    <text evidence="3">The sequence shown here is derived from an EMBL/GenBank/DDBJ whole genome shotgun (WGS) entry which is preliminary data.</text>
</comment>